<keyword evidence="2" id="KW-1185">Reference proteome</keyword>
<organism evidence="1 2">
    <name type="scientific">Pseudoduganella dura</name>
    <dbReference type="NCBI Taxonomy" id="321982"/>
    <lineage>
        <taxon>Bacteria</taxon>
        <taxon>Pseudomonadati</taxon>
        <taxon>Pseudomonadota</taxon>
        <taxon>Betaproteobacteria</taxon>
        <taxon>Burkholderiales</taxon>
        <taxon>Oxalobacteraceae</taxon>
        <taxon>Telluria group</taxon>
        <taxon>Pseudoduganella</taxon>
    </lineage>
</organism>
<dbReference type="AlphaFoldDB" id="A0A6I3XJP2"/>
<comment type="caution">
    <text evidence="1">The sequence shown here is derived from an EMBL/GenBank/DDBJ whole genome shotgun (WGS) entry which is preliminary data.</text>
</comment>
<reference evidence="1 2" key="1">
    <citation type="submission" date="2019-11" db="EMBL/GenBank/DDBJ databases">
        <title>Draft Genome Sequences of Six Type Strains of the Genus Massilia.</title>
        <authorList>
            <person name="Miess H."/>
            <person name="Frediansyah A."/>
            <person name="Goeker M."/>
            <person name="Gross H."/>
        </authorList>
    </citation>
    <scope>NUCLEOTIDE SEQUENCE [LARGE SCALE GENOMIC DNA]</scope>
    <source>
        <strain evidence="1 2">DSM 17513</strain>
    </source>
</reference>
<protein>
    <submittedName>
        <fullName evidence="1">Uncharacterized protein</fullName>
    </submittedName>
</protein>
<sequence>MTIQQIFFLMSMTGSTGWHVSQVTAGKAYVAKLIWMILKLADTVYAASHGMQTSRGPSVPNHKFVE</sequence>
<accession>A0A6I3XJP2</accession>
<evidence type="ECO:0000313" key="2">
    <source>
        <dbReference type="Proteomes" id="UP000431684"/>
    </source>
</evidence>
<name>A0A6I3XJP2_9BURK</name>
<dbReference type="RefSeq" id="WP_155709210.1">
    <property type="nucleotide sequence ID" value="NZ_BMWU01000006.1"/>
</dbReference>
<dbReference type="Proteomes" id="UP000431684">
    <property type="component" value="Unassembled WGS sequence"/>
</dbReference>
<evidence type="ECO:0000313" key="1">
    <source>
        <dbReference type="EMBL" id="MUI13412.1"/>
    </source>
</evidence>
<proteinExistence type="predicted"/>
<gene>
    <name evidence="1" type="ORF">GJV26_13210</name>
</gene>
<dbReference type="EMBL" id="WNWM01000002">
    <property type="protein sequence ID" value="MUI13412.1"/>
    <property type="molecule type" value="Genomic_DNA"/>
</dbReference>